<reference evidence="1 2" key="1">
    <citation type="submission" date="2021-07" db="EMBL/GenBank/DDBJ databases">
        <title>The draft genome sequence of Sphingomicrobium sp. B8.</title>
        <authorList>
            <person name="Mu L."/>
        </authorList>
    </citation>
    <scope>NUCLEOTIDE SEQUENCE [LARGE SCALE GENOMIC DNA]</scope>
    <source>
        <strain evidence="1 2">B8</strain>
    </source>
</reference>
<dbReference type="Pfam" id="PF17209">
    <property type="entry name" value="Hfq"/>
    <property type="match status" value="2"/>
</dbReference>
<proteinExistence type="predicted"/>
<dbReference type="PANTHER" id="PTHR34772:SF1">
    <property type="entry name" value="RNA-BINDING PROTEIN HFQ"/>
    <property type="match status" value="1"/>
</dbReference>
<dbReference type="EMBL" id="JAHVAH010000001">
    <property type="protein sequence ID" value="MBW0145117.1"/>
    <property type="molecule type" value="Genomic_DNA"/>
</dbReference>
<keyword evidence="2" id="KW-1185">Reference proteome</keyword>
<dbReference type="InterPro" id="IPR005001">
    <property type="entry name" value="Hfq"/>
</dbReference>
<comment type="caution">
    <text evidence="1">The sequence shown here is derived from an EMBL/GenBank/DDBJ whole genome shotgun (WGS) entry which is preliminary data.</text>
</comment>
<name>A0ABS6V7G2_9SPHN</name>
<evidence type="ECO:0000313" key="2">
    <source>
        <dbReference type="Proteomes" id="UP000698028"/>
    </source>
</evidence>
<dbReference type="Proteomes" id="UP000698028">
    <property type="component" value="Unassembled WGS sequence"/>
</dbReference>
<evidence type="ECO:0000313" key="1">
    <source>
        <dbReference type="EMBL" id="MBW0145117.1"/>
    </source>
</evidence>
<accession>A0ABS6V7G2</accession>
<dbReference type="PANTHER" id="PTHR34772">
    <property type="entry name" value="RNA-BINDING PROTEIN HFQ"/>
    <property type="match status" value="1"/>
</dbReference>
<protein>
    <submittedName>
        <fullName evidence="1">RNA chaperone Hfq</fullName>
    </submittedName>
</protein>
<organism evidence="1 2">
    <name type="scientific">Sphingomicrobium clamense</name>
    <dbReference type="NCBI Taxonomy" id="2851013"/>
    <lineage>
        <taxon>Bacteria</taxon>
        <taxon>Pseudomonadati</taxon>
        <taxon>Pseudomonadota</taxon>
        <taxon>Alphaproteobacteria</taxon>
        <taxon>Sphingomonadales</taxon>
        <taxon>Sphingomonadaceae</taxon>
        <taxon>Sphingomicrobium</taxon>
    </lineage>
</organism>
<sequence>MAVSIYLLKGVRLQGTIGGFDPYVMTLKRDGQEQLIYKHGIATLTARIDAELLDGSGASGEGMQQAFLDRAVGQAVDAFLLSGVRLNGKLVAHDRYTVILDGGDGELQLIYKHALSSLSGARR</sequence>
<gene>
    <name evidence="1" type="ORF">KTQ36_07390</name>
</gene>